<feature type="region of interest" description="Disordered" evidence="2">
    <location>
        <begin position="22"/>
        <end position="55"/>
    </location>
</feature>
<evidence type="ECO:0000313" key="7">
    <source>
        <dbReference type="Proteomes" id="UP000198287"/>
    </source>
</evidence>
<dbReference type="Gene3D" id="3.40.50.300">
    <property type="entry name" value="P-loop containing nucleotide triphosphate hydrolases"/>
    <property type="match status" value="1"/>
</dbReference>
<dbReference type="InterPro" id="IPR025476">
    <property type="entry name" value="Helitron_helicase-like"/>
</dbReference>
<dbReference type="STRING" id="158441.A0A226EUN9"/>
<feature type="compositionally biased region" description="Acidic residues" evidence="2">
    <location>
        <begin position="998"/>
        <end position="1007"/>
    </location>
</feature>
<dbReference type="PANTHER" id="PTHR47642:SF5">
    <property type="entry name" value="ATP-DEPENDENT DNA HELICASE"/>
    <property type="match status" value="1"/>
</dbReference>
<dbReference type="Pfam" id="PF14214">
    <property type="entry name" value="Helitron_like_N"/>
    <property type="match status" value="1"/>
</dbReference>
<dbReference type="GO" id="GO:0000723">
    <property type="term" value="P:telomere maintenance"/>
    <property type="evidence" value="ECO:0007669"/>
    <property type="project" value="InterPro"/>
</dbReference>
<dbReference type="GO" id="GO:0043139">
    <property type="term" value="F:5'-3' DNA helicase activity"/>
    <property type="evidence" value="ECO:0007669"/>
    <property type="project" value="UniProtKB-EC"/>
</dbReference>
<dbReference type="PANTHER" id="PTHR47642">
    <property type="entry name" value="ATP-DEPENDENT DNA HELICASE"/>
    <property type="match status" value="1"/>
</dbReference>
<feature type="domain" description="DNA helicase Pif1-like DEAD-box helicase" evidence="3">
    <location>
        <begin position="1170"/>
        <end position="1359"/>
    </location>
</feature>
<protein>
    <recommendedName>
        <fullName evidence="1">ATP-dependent DNA helicase</fullName>
        <ecNumber evidence="1">5.6.2.3</ecNumber>
    </recommendedName>
</protein>
<organism evidence="6 7">
    <name type="scientific">Folsomia candida</name>
    <name type="common">Springtail</name>
    <dbReference type="NCBI Taxonomy" id="158441"/>
    <lineage>
        <taxon>Eukaryota</taxon>
        <taxon>Metazoa</taxon>
        <taxon>Ecdysozoa</taxon>
        <taxon>Arthropoda</taxon>
        <taxon>Hexapoda</taxon>
        <taxon>Collembola</taxon>
        <taxon>Entomobryomorpha</taxon>
        <taxon>Isotomoidea</taxon>
        <taxon>Isotomidae</taxon>
        <taxon>Proisotominae</taxon>
        <taxon>Folsomia</taxon>
    </lineage>
</organism>
<evidence type="ECO:0000313" key="6">
    <source>
        <dbReference type="EMBL" id="OXA60877.1"/>
    </source>
</evidence>
<dbReference type="InterPro" id="IPR027417">
    <property type="entry name" value="P-loop_NTPase"/>
</dbReference>
<evidence type="ECO:0000259" key="3">
    <source>
        <dbReference type="Pfam" id="PF05970"/>
    </source>
</evidence>
<dbReference type="GO" id="GO:0006310">
    <property type="term" value="P:DNA recombination"/>
    <property type="evidence" value="ECO:0007669"/>
    <property type="project" value="UniProtKB-KW"/>
</dbReference>
<evidence type="ECO:0000256" key="1">
    <source>
        <dbReference type="RuleBase" id="RU363044"/>
    </source>
</evidence>
<dbReference type="InterPro" id="IPR010285">
    <property type="entry name" value="DNA_helicase_pif1-like_DEAD"/>
</dbReference>
<name>A0A226EUN9_FOLCA</name>
<dbReference type="OrthoDB" id="416437at2759"/>
<dbReference type="EC" id="5.6.2.3" evidence="1"/>
<comment type="caution">
    <text evidence="6">The sequence shown here is derived from an EMBL/GenBank/DDBJ whole genome shotgun (WGS) entry which is preliminary data.</text>
</comment>
<comment type="similarity">
    <text evidence="1">Belongs to the helicase family.</text>
</comment>
<evidence type="ECO:0000256" key="2">
    <source>
        <dbReference type="SAM" id="MobiDB-lite"/>
    </source>
</evidence>
<evidence type="ECO:0000259" key="4">
    <source>
        <dbReference type="Pfam" id="PF14214"/>
    </source>
</evidence>
<keyword evidence="1" id="KW-0234">DNA repair</keyword>
<keyword evidence="1" id="KW-0233">DNA recombination</keyword>
<dbReference type="EMBL" id="LNIX01000002">
    <property type="protein sequence ID" value="OXA60877.1"/>
    <property type="molecule type" value="Genomic_DNA"/>
</dbReference>
<keyword evidence="1" id="KW-0547">Nucleotide-binding</keyword>
<reference evidence="6 7" key="1">
    <citation type="submission" date="2015-12" db="EMBL/GenBank/DDBJ databases">
        <title>The genome of Folsomia candida.</title>
        <authorList>
            <person name="Faddeeva A."/>
            <person name="Derks M.F."/>
            <person name="Anvar Y."/>
            <person name="Smit S."/>
            <person name="Van Straalen N."/>
            <person name="Roelofs D."/>
        </authorList>
    </citation>
    <scope>NUCLEOTIDE SEQUENCE [LARGE SCALE GENOMIC DNA]</scope>
    <source>
        <strain evidence="6 7">VU population</strain>
        <tissue evidence="6">Whole body</tissue>
    </source>
</reference>
<comment type="catalytic activity">
    <reaction evidence="1">
        <text>ATP + H2O = ADP + phosphate + H(+)</text>
        <dbReference type="Rhea" id="RHEA:13065"/>
        <dbReference type="ChEBI" id="CHEBI:15377"/>
        <dbReference type="ChEBI" id="CHEBI:15378"/>
        <dbReference type="ChEBI" id="CHEBI:30616"/>
        <dbReference type="ChEBI" id="CHEBI:43474"/>
        <dbReference type="ChEBI" id="CHEBI:456216"/>
        <dbReference type="EC" id="5.6.2.3"/>
    </reaction>
</comment>
<keyword evidence="1" id="KW-0067">ATP-binding</keyword>
<proteinExistence type="inferred from homology"/>
<feature type="domain" description="Helitron helicase-like" evidence="4">
    <location>
        <begin position="603"/>
        <end position="747"/>
    </location>
</feature>
<keyword evidence="1 6" id="KW-0347">Helicase</keyword>
<dbReference type="Proteomes" id="UP000198287">
    <property type="component" value="Unassembled WGS sequence"/>
</dbReference>
<gene>
    <name evidence="6" type="ORF">Fcan01_04864</name>
</gene>
<accession>A0A226EUN9</accession>
<dbReference type="SUPFAM" id="SSF52540">
    <property type="entry name" value="P-loop containing nucleoside triphosphate hydrolases"/>
    <property type="match status" value="2"/>
</dbReference>
<feature type="compositionally biased region" description="Polar residues" evidence="2">
    <location>
        <begin position="26"/>
        <end position="55"/>
    </location>
</feature>
<comment type="cofactor">
    <cofactor evidence="1">
        <name>Mg(2+)</name>
        <dbReference type="ChEBI" id="CHEBI:18420"/>
    </cofactor>
</comment>
<feature type="region of interest" description="Disordered" evidence="2">
    <location>
        <begin position="998"/>
        <end position="1021"/>
    </location>
</feature>
<keyword evidence="1" id="KW-0227">DNA damage</keyword>
<keyword evidence="7" id="KW-1185">Reference proteome</keyword>
<feature type="domain" description="DUF6570" evidence="5">
    <location>
        <begin position="148"/>
        <end position="273"/>
    </location>
</feature>
<dbReference type="GO" id="GO:0006281">
    <property type="term" value="P:DNA repair"/>
    <property type="evidence" value="ECO:0007669"/>
    <property type="project" value="UniProtKB-KW"/>
</dbReference>
<dbReference type="GO" id="GO:0016887">
    <property type="term" value="F:ATP hydrolysis activity"/>
    <property type="evidence" value="ECO:0007669"/>
    <property type="project" value="RHEA"/>
</dbReference>
<dbReference type="GO" id="GO:0005524">
    <property type="term" value="F:ATP binding"/>
    <property type="evidence" value="ECO:0007669"/>
    <property type="project" value="UniProtKB-KW"/>
</dbReference>
<sequence length="1670" mass="188096">MPKKLQKRRKVDKNRYVKKLHRTGEIWNSQPNDVDNNNPIAGSNNNYNRNEKPTTISGDDINRHQCSEESSQQKLFNININQAADWRCRICDRIWYRKGIRSLTVTQEIYDLLDGVPNKYIPTVKANLLPAVLEVITCCHRCHESLSKRKVPAVALLNNMFVPASPEVIRKLSEVETRAVSRAKAFLKIFKLSRGRGQAALRGQVIHFAQSVEEVQEQLRLGPNNNYGTVVVTESVENFPHSSVYQLRPQELREALQWLLINNPGYSNVTLDQFHVDGIRIQDIVIREEADVIPSPEEITRRRGHRIQNTYSVVPGKPWMSTLEMSFCQSAPIFGDAAGNQCTAIYAYASRVIADGQQRPDVSNHLAVDEVLGDVTNCYGKTVRIGFIRGGAVIYGAFDKFRQEATSITSNSISGAVSEFLGGYTMALIRTEEYIFYFDSHARTKQGQISTAARQKAVVLKLDRTHPASVNHIGSIVNKNCVGGPNSAVVTITPLDVTILDEHQVISTPPPPPPEQPQNIERPPEAAAFGEEALEDCLIHPVDFHRASVGVIRTSSNCCPSDSNPSDDPRFHSNEYLFYALSRSEESIIRSKINVCGNMRYQDEQNDNAPAAENLHLYMSAIRGSKSYWKKYTGDIMAMITRLGPPTFFLTVSYDDMGSTDVLNAMWKASHAADDPPPEKIQDLPFEIRRDLLNFNPVAAARHFNLRTQELIKLITSDTTIFGGPVADYTFRVEFQDRGSPHLHSLIWVEGAPGFSTPEGIAFIDRNVSCGLQRSGMEDIVRRYQSHRDTPTCFKKSASCRFGFPRPLAAETTLVSEDACKGRGAVIHRDKGEERINNYHPVLLKLLRCNMDIQPVIGVAAVAFYIAKYIGKNEPETLRNDIRHTLQTLRDSRQPVRVQMEKVSRLLLSRRTVGSQEAAYRMTNLPMRHTSRGFVFIPTYLPGERIRLLKKNAYLEREEVQFASNIIDKYCHRPDDLERISLYEFASKYRPVRIQQQADDDLDEGEEQAQQTRGRPAGSRPFYLKDRRMGMWKEREKFAIIKSPPFHSESDAANFVYSHLLLYVPFTAENFMTDGESVEEAYEKHKGSLRTTADFPLIRPDMEQALETAILHAADLNQLSELEEEVILDREENFADHPDIYNASNVLPAQEEYAIPLLDEVSFQLERSKMNGDQKAIYDMVDEQIGNPSRGQLQLFISGAGGTGKSFLIGLMSNLIRTSDHGPGLDGLVLAAPTGIAALNINGQTFHLAVESGSVPPYASLGAQMLQKMRDKFRYVDWVIMDEVSMISYEVFKQVSRRLGECFDNTEPFGGKNVIVVGDLFQLEPVNGSCIYDQPVTSGAEEHLWRNFAFRELTVNMRQGLDPLLHICNNLREGNITTDDLHLLRTREFNEASSKEMKESFRNAIRIFPTRSQAAEYNRHSTNILKNDPNISVYKIKARDTFFTGTKAGSRAPLAYSYRDSNLCGGFQASIKLAVGSRIMVIRNSQTNRYLVNGSHYKYPGGPRSFPPGQASSTDSPSVMKFSPSIIRTMGTVVNFKWEELAREQHHQGDLPSGVMVKFDDWRIAGTKDGLFELKPVDVVYTGKQKQEIQRRMLPIVLCWAVTVHKVQGITVDRAVVYLGAEVFAHGQAYVALSRVRTLEGVAIVAQDDNKLMAQPSEKLLVEMARLRSL</sequence>
<dbReference type="CDD" id="cd18809">
    <property type="entry name" value="SF1_C_RecD"/>
    <property type="match status" value="1"/>
</dbReference>
<dbReference type="Pfam" id="PF05970">
    <property type="entry name" value="PIF1"/>
    <property type="match status" value="1"/>
</dbReference>
<keyword evidence="1" id="KW-0378">Hydrolase</keyword>
<dbReference type="Pfam" id="PF20209">
    <property type="entry name" value="DUF6570"/>
    <property type="match status" value="1"/>
</dbReference>
<dbReference type="InterPro" id="IPR046700">
    <property type="entry name" value="DUF6570"/>
</dbReference>
<dbReference type="InterPro" id="IPR051055">
    <property type="entry name" value="PIF1_helicase"/>
</dbReference>
<evidence type="ECO:0000259" key="5">
    <source>
        <dbReference type="Pfam" id="PF20209"/>
    </source>
</evidence>